<gene>
    <name evidence="1" type="ORF">N7E81_15830</name>
</gene>
<name>A0ABY6CY34_9BACT</name>
<sequence>MRKSLVLFLLLISFGLKGSHLLLPMDNTQSNHLKAYGIAYWVLQKEIEVDWLLNYKGGAFMFKYFQDFENELIIRGVSYQVISDAQANGILSEIASPASNMDAMKLEKYPKIAVYSPKSKQPWDDAVTLVLTYAEIPYDVVFDDELMYDELPKYDWLHLHHEDFTGQYGRFFRVYQHYPWYQQQQREYEESARKHGFSKVSHLKLAIVKKIQSYVASGGFLFAMCSATDTYDISLAAEGIDICESMFDGDPADPQAQNKLDFSKTFAFENFTIERNPYIYEFSNIDNQPNQRGLTEDNDYFSLFQFSAKWDPIPTMLTQNHEHIIKGFMGQTTAFKDRLVKSDVVLLGETKSIEEAKYIHGIFGKGFWTFYGGHDPEDYQHLVNEEPTDLNLHPNSPGYRLILNNILFPAAKKKKQKT</sequence>
<keyword evidence="2" id="KW-1185">Reference proteome</keyword>
<dbReference type="Proteomes" id="UP001062165">
    <property type="component" value="Chromosome"/>
</dbReference>
<reference evidence="1" key="1">
    <citation type="submission" date="2022-10" db="EMBL/GenBank/DDBJ databases">
        <title>Comparative genomics and taxonomic characterization of three novel marine species of genus Reichenbachiella exhibiting antioxidant and polysaccharide degradation activities.</title>
        <authorList>
            <person name="Muhammad N."/>
            <person name="Lee Y.-J."/>
            <person name="Ko J."/>
            <person name="Kim S.-G."/>
        </authorList>
    </citation>
    <scope>NUCLEOTIDE SEQUENCE</scope>
    <source>
        <strain evidence="1">Wsw4-B4</strain>
    </source>
</reference>
<organism evidence="1 2">
    <name type="scientific">Reichenbachiella carrageenanivorans</name>
    <dbReference type="NCBI Taxonomy" id="2979869"/>
    <lineage>
        <taxon>Bacteria</taxon>
        <taxon>Pseudomonadati</taxon>
        <taxon>Bacteroidota</taxon>
        <taxon>Cytophagia</taxon>
        <taxon>Cytophagales</taxon>
        <taxon>Reichenbachiellaceae</taxon>
        <taxon>Reichenbachiella</taxon>
    </lineage>
</organism>
<dbReference type="EMBL" id="CP106735">
    <property type="protein sequence ID" value="UXX78826.1"/>
    <property type="molecule type" value="Genomic_DNA"/>
</dbReference>
<proteinExistence type="predicted"/>
<evidence type="ECO:0000313" key="2">
    <source>
        <dbReference type="Proteomes" id="UP001062165"/>
    </source>
</evidence>
<accession>A0ABY6CY34</accession>
<evidence type="ECO:0000313" key="1">
    <source>
        <dbReference type="EMBL" id="UXX78826.1"/>
    </source>
</evidence>
<dbReference type="RefSeq" id="WP_263050570.1">
    <property type="nucleotide sequence ID" value="NZ_CP106735.1"/>
</dbReference>
<protein>
    <submittedName>
        <fullName evidence="1">Asparagine synthetase B</fullName>
    </submittedName>
</protein>